<dbReference type="InterPro" id="IPR029222">
    <property type="entry name" value="VCF1/2-like"/>
</dbReference>
<gene>
    <name evidence="2" type="primary">VCF2</name>
</gene>
<feature type="region of interest" description="Disordered" evidence="1">
    <location>
        <begin position="1"/>
        <end position="45"/>
    </location>
</feature>
<organism evidence="2 3">
    <name type="scientific">Propithecus coquereli</name>
    <name type="common">Coquerel's sifaka</name>
    <name type="synonym">Propithecus verreauxi coquereli</name>
    <dbReference type="NCBI Taxonomy" id="379532"/>
    <lineage>
        <taxon>Eukaryota</taxon>
        <taxon>Metazoa</taxon>
        <taxon>Chordata</taxon>
        <taxon>Craniata</taxon>
        <taxon>Vertebrata</taxon>
        <taxon>Euteleostomi</taxon>
        <taxon>Mammalia</taxon>
        <taxon>Eutheria</taxon>
        <taxon>Euarchontoglires</taxon>
        <taxon>Primates</taxon>
        <taxon>Strepsirrhini</taxon>
        <taxon>Lemuriformes</taxon>
        <taxon>Indriidae</taxon>
        <taxon>Propithecus</taxon>
    </lineage>
</organism>
<feature type="compositionally biased region" description="Basic residues" evidence="1">
    <location>
        <begin position="1"/>
        <end position="11"/>
    </location>
</feature>
<evidence type="ECO:0000313" key="3">
    <source>
        <dbReference type="Proteomes" id="UP000233160"/>
    </source>
</evidence>
<proteinExistence type="predicted"/>
<evidence type="ECO:0000313" key="2">
    <source>
        <dbReference type="Ensembl" id="ENSPCOP00000005307.1"/>
    </source>
</evidence>
<dbReference type="Proteomes" id="UP000233160">
    <property type="component" value="Unassembled WGS sequence"/>
</dbReference>
<sequence length="45" mass="5305">GSFREGKRRRNANKEDNQHSPQSKRNKRNSVFQDSQDIKVGTFKQ</sequence>
<name>A0A2K6EU98_PROCO</name>
<reference evidence="2" key="1">
    <citation type="submission" date="2025-08" db="UniProtKB">
        <authorList>
            <consortium name="Ensembl"/>
        </authorList>
    </citation>
    <scope>IDENTIFICATION</scope>
</reference>
<protein>
    <submittedName>
        <fullName evidence="2">VCP nuclear cofactor family member 2</fullName>
    </submittedName>
</protein>
<accession>A0A2K6EU98</accession>
<dbReference type="Ensembl" id="ENSPCOT00000015675.1">
    <property type="protein sequence ID" value="ENSPCOP00000005307.1"/>
    <property type="gene ID" value="ENSPCOG00000013525.1"/>
</dbReference>
<dbReference type="AlphaFoldDB" id="A0A2K6EU98"/>
<dbReference type="GeneTree" id="ENSGT00390000001055"/>
<keyword evidence="3" id="KW-1185">Reference proteome</keyword>
<evidence type="ECO:0000256" key="1">
    <source>
        <dbReference type="SAM" id="MobiDB-lite"/>
    </source>
</evidence>
<dbReference type="Pfam" id="PF15434">
    <property type="entry name" value="FAM104"/>
    <property type="match status" value="1"/>
</dbReference>
<reference evidence="2" key="2">
    <citation type="submission" date="2025-09" db="UniProtKB">
        <authorList>
            <consortium name="Ensembl"/>
        </authorList>
    </citation>
    <scope>IDENTIFICATION</scope>
</reference>